<dbReference type="AlphaFoldDB" id="A0A1I3C929"/>
<name>A0A1I3C929_9FIRM</name>
<dbReference type="STRING" id="69895.SAMN05192551_102273"/>
<dbReference type="RefSeq" id="WP_093370582.1">
    <property type="nucleotide sequence ID" value="NZ_FOQA01000002.1"/>
</dbReference>
<dbReference type="InterPro" id="IPR013328">
    <property type="entry name" value="6PGD_dom2"/>
</dbReference>
<dbReference type="Proteomes" id="UP000199287">
    <property type="component" value="Unassembled WGS sequence"/>
</dbReference>
<feature type="domain" description="Ketopantoate reductase N-terminal" evidence="2">
    <location>
        <begin position="5"/>
        <end position="107"/>
    </location>
</feature>
<dbReference type="InterPro" id="IPR036291">
    <property type="entry name" value="NAD(P)-bd_dom_sf"/>
</dbReference>
<evidence type="ECO:0000259" key="2">
    <source>
        <dbReference type="Pfam" id="PF02558"/>
    </source>
</evidence>
<feature type="domain" description="Opine dehydrogenase" evidence="1">
    <location>
        <begin position="188"/>
        <end position="333"/>
    </location>
</feature>
<reference evidence="4" key="1">
    <citation type="submission" date="2016-10" db="EMBL/GenBank/DDBJ databases">
        <authorList>
            <person name="Varghese N."/>
            <person name="Submissions S."/>
        </authorList>
    </citation>
    <scope>NUCLEOTIDE SEQUENCE [LARGE SCALE GENOMIC DNA]</scope>
    <source>
        <strain evidence="4">Z-7934</strain>
    </source>
</reference>
<proteinExistence type="predicted"/>
<dbReference type="Gene3D" id="3.40.50.720">
    <property type="entry name" value="NAD(P)-binding Rossmann-like Domain"/>
    <property type="match status" value="1"/>
</dbReference>
<protein>
    <submittedName>
        <fullName evidence="3">Opine dehydrogenase</fullName>
    </submittedName>
</protein>
<gene>
    <name evidence="3" type="ORF">SAMN05192551_102273</name>
</gene>
<dbReference type="InterPro" id="IPR013332">
    <property type="entry name" value="KPR_N"/>
</dbReference>
<dbReference type="Pfam" id="PF02317">
    <property type="entry name" value="Octopine_DH"/>
    <property type="match status" value="1"/>
</dbReference>
<dbReference type="Pfam" id="PF02558">
    <property type="entry name" value="ApbA"/>
    <property type="match status" value="1"/>
</dbReference>
<accession>A0A1I3C929</accession>
<evidence type="ECO:0000313" key="3">
    <source>
        <dbReference type="EMBL" id="SFH70679.1"/>
    </source>
</evidence>
<dbReference type="OrthoDB" id="1073746at2"/>
<dbReference type="PANTHER" id="PTHR38015:SF1">
    <property type="entry name" value="OPINE DEHYDROGENASE DOMAIN-CONTAINING PROTEIN"/>
    <property type="match status" value="1"/>
</dbReference>
<dbReference type="SUPFAM" id="SSF48179">
    <property type="entry name" value="6-phosphogluconate dehydrogenase C-terminal domain-like"/>
    <property type="match status" value="1"/>
</dbReference>
<dbReference type="GO" id="GO:0016491">
    <property type="term" value="F:oxidoreductase activity"/>
    <property type="evidence" value="ECO:0007669"/>
    <property type="project" value="InterPro"/>
</dbReference>
<evidence type="ECO:0000259" key="1">
    <source>
        <dbReference type="Pfam" id="PF02317"/>
    </source>
</evidence>
<dbReference type="Gene3D" id="1.10.1040.10">
    <property type="entry name" value="N-(1-d-carboxylethyl)-l-norvaline Dehydrogenase, domain 2"/>
    <property type="match status" value="1"/>
</dbReference>
<dbReference type="EMBL" id="FOQA01000002">
    <property type="protein sequence ID" value="SFH70679.1"/>
    <property type="molecule type" value="Genomic_DNA"/>
</dbReference>
<keyword evidence="4" id="KW-1185">Reference proteome</keyword>
<sequence>MKLKVCIIGSGNGALAAAADLTLQGHQVNFYVNDQYRNRLKSLFLEKTIQLDGVGATGKATLNKVTSNIDEALEDVDLIMPVLPAYTIAKLAEELADHLKPDARILLAPGSTGGALIMARKLYEKLGNHQIRVSEIHSLPYAARSNGEQNEALILLECKKLYFATFPSKYNDEMAELTRHIYPSIEPVRDVLESSLNNGNPVSHPAPVVLNAGKIEYFNGEHYHYREGITPSVARVNERVDKERLSICKALGYKGIPAVERLYEMGYAPKRETLYECYRDSNAFNPLKGPSSLKDRYLVEDTKCSLVALASLGDALGIETPVMDSVIVLASALNDEDYYQTGCTVQDWGLEGKNLGEIKTFLQEGYNG</sequence>
<dbReference type="InterPro" id="IPR051729">
    <property type="entry name" value="Opine/Lysopine_DH"/>
</dbReference>
<dbReference type="InterPro" id="IPR008927">
    <property type="entry name" value="6-PGluconate_DH-like_C_sf"/>
</dbReference>
<organism evidence="3 4">
    <name type="scientific">Tindallia magadiensis</name>
    <dbReference type="NCBI Taxonomy" id="69895"/>
    <lineage>
        <taxon>Bacteria</taxon>
        <taxon>Bacillati</taxon>
        <taxon>Bacillota</taxon>
        <taxon>Clostridia</taxon>
        <taxon>Peptostreptococcales</taxon>
        <taxon>Tindalliaceae</taxon>
        <taxon>Tindallia</taxon>
    </lineage>
</organism>
<evidence type="ECO:0000313" key="4">
    <source>
        <dbReference type="Proteomes" id="UP000199287"/>
    </source>
</evidence>
<dbReference type="PANTHER" id="PTHR38015">
    <property type="entry name" value="BLR6086 PROTEIN"/>
    <property type="match status" value="1"/>
</dbReference>
<dbReference type="InterPro" id="IPR003421">
    <property type="entry name" value="Opine_DH"/>
</dbReference>
<dbReference type="SUPFAM" id="SSF51735">
    <property type="entry name" value="NAD(P)-binding Rossmann-fold domains"/>
    <property type="match status" value="1"/>
</dbReference>